<organism evidence="1 2">
    <name type="scientific">Actinomyces bowdenii</name>
    <dbReference type="NCBI Taxonomy" id="131109"/>
    <lineage>
        <taxon>Bacteria</taxon>
        <taxon>Bacillati</taxon>
        <taxon>Actinomycetota</taxon>
        <taxon>Actinomycetes</taxon>
        <taxon>Actinomycetales</taxon>
        <taxon>Actinomycetaceae</taxon>
        <taxon>Actinomyces</taxon>
    </lineage>
</organism>
<reference evidence="1 2" key="1">
    <citation type="submission" date="2020-07" db="EMBL/GenBank/DDBJ databases">
        <title>MOT database genomes.</title>
        <authorList>
            <person name="Joseph S."/>
            <person name="Aduse-Opoku J."/>
            <person name="Hashim A."/>
            <person name="Wade W."/>
            <person name="Curtis M."/>
        </authorList>
    </citation>
    <scope>NUCLEOTIDE SEQUENCE [LARGE SCALE GENOMIC DNA]</scope>
    <source>
        <strain evidence="1 2">WMus004</strain>
    </source>
</reference>
<name>A0A853EHX6_9ACTO</name>
<dbReference type="AlphaFoldDB" id="A0A853EHX6"/>
<sequence>MSAMRHWLRITPAQWRMAVEVSGPVHRTPDGYLGDQEPPWTVEDCMIAPGAFTAPGMTSPQTSEATDDVATLYAPPGARIRHRDTVTIPQPHPLAGTWAVEADPEPWPLGLAVPLTRR</sequence>
<dbReference type="RefSeq" id="WP_179899647.1">
    <property type="nucleotide sequence ID" value="NZ_JACBXV010000012.1"/>
</dbReference>
<evidence type="ECO:0000313" key="1">
    <source>
        <dbReference type="EMBL" id="NYS68305.1"/>
    </source>
</evidence>
<gene>
    <name evidence="1" type="ORF">HZZ05_01975</name>
</gene>
<comment type="caution">
    <text evidence="1">The sequence shown here is derived from an EMBL/GenBank/DDBJ whole genome shotgun (WGS) entry which is preliminary data.</text>
</comment>
<protein>
    <submittedName>
        <fullName evidence="1">Uncharacterized protein</fullName>
    </submittedName>
</protein>
<accession>A0A853EHX6</accession>
<evidence type="ECO:0000313" key="2">
    <source>
        <dbReference type="Proteomes" id="UP000572528"/>
    </source>
</evidence>
<dbReference type="Proteomes" id="UP000572528">
    <property type="component" value="Unassembled WGS sequence"/>
</dbReference>
<dbReference type="EMBL" id="JACBXV010000012">
    <property type="protein sequence ID" value="NYS68305.1"/>
    <property type="molecule type" value="Genomic_DNA"/>
</dbReference>
<proteinExistence type="predicted"/>